<dbReference type="SMART" id="SM00981">
    <property type="entry name" value="THUMP"/>
    <property type="match status" value="1"/>
</dbReference>
<feature type="domain" description="THUMP" evidence="4">
    <location>
        <begin position="49"/>
        <end position="160"/>
    </location>
</feature>
<dbReference type="Pfam" id="PF22020">
    <property type="entry name" value="RlmL_1st"/>
    <property type="match status" value="1"/>
</dbReference>
<dbReference type="Pfam" id="PF01170">
    <property type="entry name" value="UPF0020"/>
    <property type="match status" value="1"/>
</dbReference>
<dbReference type="Pfam" id="PF02926">
    <property type="entry name" value="THUMP"/>
    <property type="match status" value="1"/>
</dbReference>
<protein>
    <submittedName>
        <fullName evidence="5">RNA methyltransferase</fullName>
    </submittedName>
</protein>
<dbReference type="SUPFAM" id="SSF53335">
    <property type="entry name" value="S-adenosyl-L-methionine-dependent methyltransferases"/>
    <property type="match status" value="1"/>
</dbReference>
<dbReference type="Proteomes" id="UP001061361">
    <property type="component" value="Chromosome"/>
</dbReference>
<dbReference type="GO" id="GO:0032259">
    <property type="term" value="P:methylation"/>
    <property type="evidence" value="ECO:0007669"/>
    <property type="project" value="UniProtKB-KW"/>
</dbReference>
<dbReference type="PROSITE" id="PS51165">
    <property type="entry name" value="THUMP"/>
    <property type="match status" value="1"/>
</dbReference>
<evidence type="ECO:0000256" key="1">
    <source>
        <dbReference type="ARBA" id="ARBA00022603"/>
    </source>
</evidence>
<evidence type="ECO:0000313" key="5">
    <source>
        <dbReference type="EMBL" id="BDQ34052.1"/>
    </source>
</evidence>
<sequence>MTDFSKKAPILVTCPKGLPEYLQAELTALGFPEGEVLDAGVQVHGSLNDCMRLNLMVRTGHRVLFGLKQFRAFDADELYREAKAIPWEEYIAADGYFRVDAAIRDTTVNDSRFAGLRIKDAVADRFMERQGKRPDSGPDTTGVCLFLHWRENLASLYLDTTGEPLPRRGYRKRPHKAPMQETLAAACILAAGWPELAKRGGHFIAPMCGAGTLAIEAALMALNGAPGLLRDNFAFMHLVGFDPAAWDDMVVRAEDAENAEIKGRIIATDHDPEAIEAARDNARLAGVGDFIEFGICDFTETDIPEGPGLVMLNPEYGQRLGDIKELESVYQAIGDFFKKQCGGKTGFIFTGNAKLAKLVGLRTKSRRIFWSAKIECRLLEYELYEGTRKEKIISPG</sequence>
<gene>
    <name evidence="5" type="primary">rlmL</name>
    <name evidence="5" type="ORF">JCM14722_15940</name>
</gene>
<dbReference type="GO" id="GO:0008168">
    <property type="term" value="F:methyltransferase activity"/>
    <property type="evidence" value="ECO:0007669"/>
    <property type="project" value="UniProtKB-KW"/>
</dbReference>
<proteinExistence type="predicted"/>
<accession>A0ABM8ARK4</accession>
<keyword evidence="6" id="KW-1185">Reference proteome</keyword>
<keyword evidence="2" id="KW-0808">Transferase</keyword>
<evidence type="ECO:0000256" key="3">
    <source>
        <dbReference type="PROSITE-ProRule" id="PRU00529"/>
    </source>
</evidence>
<dbReference type="EMBL" id="AP026708">
    <property type="protein sequence ID" value="BDQ34052.1"/>
    <property type="molecule type" value="Genomic_DNA"/>
</dbReference>
<organism evidence="5 6">
    <name type="scientific">Pseudodesulfovibrio portus</name>
    <dbReference type="NCBI Taxonomy" id="231439"/>
    <lineage>
        <taxon>Bacteria</taxon>
        <taxon>Pseudomonadati</taxon>
        <taxon>Thermodesulfobacteriota</taxon>
        <taxon>Desulfovibrionia</taxon>
        <taxon>Desulfovibrionales</taxon>
        <taxon>Desulfovibrionaceae</taxon>
    </lineage>
</organism>
<evidence type="ECO:0000259" key="4">
    <source>
        <dbReference type="PROSITE" id="PS51165"/>
    </source>
</evidence>
<reference evidence="5" key="1">
    <citation type="submission" date="2022-08" db="EMBL/GenBank/DDBJ databases">
        <title>Genome Sequence of the sulphate-reducing bacterium, Pseudodesulfovibrio portus JCM14722.</title>
        <authorList>
            <person name="Kondo R."/>
            <person name="Kataoka T."/>
        </authorList>
    </citation>
    <scope>NUCLEOTIDE SEQUENCE</scope>
    <source>
        <strain evidence="5">JCM 14722</strain>
    </source>
</reference>
<name>A0ABM8ARK4_9BACT</name>
<dbReference type="PANTHER" id="PTHR47313:SF1">
    <property type="entry name" value="RIBOSOMAL RNA LARGE SUBUNIT METHYLTRANSFERASE K_L"/>
    <property type="match status" value="1"/>
</dbReference>
<dbReference type="InterPro" id="IPR054170">
    <property type="entry name" value="RlmL_1st"/>
</dbReference>
<dbReference type="Gene3D" id="3.40.50.150">
    <property type="entry name" value="Vaccinia Virus protein VP39"/>
    <property type="match status" value="1"/>
</dbReference>
<dbReference type="PANTHER" id="PTHR47313">
    <property type="entry name" value="RIBOSOMAL RNA LARGE SUBUNIT METHYLTRANSFERASE K/L"/>
    <property type="match status" value="1"/>
</dbReference>
<evidence type="ECO:0000256" key="2">
    <source>
        <dbReference type="ARBA" id="ARBA00022679"/>
    </source>
</evidence>
<keyword evidence="3" id="KW-0694">RNA-binding</keyword>
<dbReference type="Gene3D" id="3.30.2130.30">
    <property type="match status" value="1"/>
</dbReference>
<dbReference type="InterPro" id="IPR029063">
    <property type="entry name" value="SAM-dependent_MTases_sf"/>
</dbReference>
<keyword evidence="1 5" id="KW-0489">Methyltransferase</keyword>
<dbReference type="RefSeq" id="WP_264984097.1">
    <property type="nucleotide sequence ID" value="NZ_AP026708.1"/>
</dbReference>
<evidence type="ECO:0000313" key="6">
    <source>
        <dbReference type="Proteomes" id="UP001061361"/>
    </source>
</evidence>
<dbReference type="CDD" id="cd11715">
    <property type="entry name" value="THUMP_AdoMetMT"/>
    <property type="match status" value="1"/>
</dbReference>
<dbReference type="InterPro" id="IPR004114">
    <property type="entry name" value="THUMP_dom"/>
</dbReference>
<dbReference type="InterPro" id="IPR000241">
    <property type="entry name" value="RlmKL-like_Mtase"/>
</dbReference>